<accession>A0A926F795</accession>
<gene>
    <name evidence="2" type="ORF">H8706_09540</name>
</gene>
<reference evidence="2" key="1">
    <citation type="submission" date="2020-08" db="EMBL/GenBank/DDBJ databases">
        <title>Genome public.</title>
        <authorList>
            <person name="Liu C."/>
            <person name="Sun Q."/>
        </authorList>
    </citation>
    <scope>NUCLEOTIDE SEQUENCE</scope>
    <source>
        <strain evidence="2">NSJ-50</strain>
    </source>
</reference>
<keyword evidence="1" id="KW-0732">Signal</keyword>
<dbReference type="SUPFAM" id="SSF49478">
    <property type="entry name" value="Cna protein B-type domain"/>
    <property type="match status" value="1"/>
</dbReference>
<dbReference type="AlphaFoldDB" id="A0A926F795"/>
<dbReference type="PROSITE" id="PS00018">
    <property type="entry name" value="EF_HAND_1"/>
    <property type="match status" value="1"/>
</dbReference>
<comment type="caution">
    <text evidence="2">The sequence shown here is derived from an EMBL/GenBank/DDBJ whole genome shotgun (WGS) entry which is preliminary data.</text>
</comment>
<evidence type="ECO:0000313" key="2">
    <source>
        <dbReference type="EMBL" id="MBC8597108.1"/>
    </source>
</evidence>
<organism evidence="2 3">
    <name type="scientific">Qingrenia yutianensis</name>
    <dbReference type="NCBI Taxonomy" id="2763676"/>
    <lineage>
        <taxon>Bacteria</taxon>
        <taxon>Bacillati</taxon>
        <taxon>Bacillota</taxon>
        <taxon>Clostridia</taxon>
        <taxon>Eubacteriales</taxon>
        <taxon>Oscillospiraceae</taxon>
        <taxon>Qingrenia</taxon>
    </lineage>
</organism>
<keyword evidence="3" id="KW-1185">Reference proteome</keyword>
<sequence>MKHIFKRALALTMIAVLFAVSAFAAPTFSNVAYDKTSGNLTVNVDGYTGGKDATILVLKAGVTPAKATNNDIIFIDQVTIGAGETVADYVAPIKVRANAVGAAGVNVWVGGDEITTAVPYTKAGETGATEISLADDPAPSEPTYAVEFDKTAVYKTLEAAKGAVKVKKTLDGTVSYLTAGEFTVTETETATNVYTFTVKVGDKVVGTVEGVTITPDVTPGGKTGITGVVRYRRAVGNAYDLAPGALVLITSGKDIVGSAVTGSDGKFEIEVPAGTYRVVVRFALLSADKVTNYANTIITDVAVSDSMVSLVTEGREYIAIEKRLAGDANDDGVVNSNDLNAVKKAISALSK</sequence>
<dbReference type="Proteomes" id="UP000647416">
    <property type="component" value="Unassembled WGS sequence"/>
</dbReference>
<evidence type="ECO:0000256" key="1">
    <source>
        <dbReference type="SAM" id="SignalP"/>
    </source>
</evidence>
<proteinExistence type="predicted"/>
<dbReference type="RefSeq" id="WP_262432440.1">
    <property type="nucleotide sequence ID" value="NZ_JACRTE010000014.1"/>
</dbReference>
<dbReference type="EMBL" id="JACRTE010000014">
    <property type="protein sequence ID" value="MBC8597108.1"/>
    <property type="molecule type" value="Genomic_DNA"/>
</dbReference>
<evidence type="ECO:0008006" key="4">
    <source>
        <dbReference type="Google" id="ProtNLM"/>
    </source>
</evidence>
<feature type="chain" id="PRO_5037173109" description="Dockerin domain-containing protein" evidence="1">
    <location>
        <begin position="25"/>
        <end position="351"/>
    </location>
</feature>
<name>A0A926F795_9FIRM</name>
<protein>
    <recommendedName>
        <fullName evidence="4">Dockerin domain-containing protein</fullName>
    </recommendedName>
</protein>
<dbReference type="InterPro" id="IPR018247">
    <property type="entry name" value="EF_Hand_1_Ca_BS"/>
</dbReference>
<evidence type="ECO:0000313" key="3">
    <source>
        <dbReference type="Proteomes" id="UP000647416"/>
    </source>
</evidence>
<feature type="signal peptide" evidence="1">
    <location>
        <begin position="1"/>
        <end position="24"/>
    </location>
</feature>